<dbReference type="PANTHER" id="PTHR30309:SF0">
    <property type="entry name" value="GLYCEROL-3-PHOSPHATE ACYLTRANSFERASE-RELATED"/>
    <property type="match status" value="1"/>
</dbReference>
<keyword evidence="2 10" id="KW-0444">Lipid biosynthesis</keyword>
<feature type="transmembrane region" description="Helical" evidence="10">
    <location>
        <begin position="6"/>
        <end position="23"/>
    </location>
</feature>
<keyword evidence="5 10" id="KW-1133">Transmembrane helix</keyword>
<comment type="catalytic activity">
    <reaction evidence="10">
        <text>an acyl phosphate + sn-glycerol 3-phosphate = a 1-acyl-sn-glycero-3-phosphate + phosphate</text>
        <dbReference type="Rhea" id="RHEA:34075"/>
        <dbReference type="ChEBI" id="CHEBI:43474"/>
        <dbReference type="ChEBI" id="CHEBI:57597"/>
        <dbReference type="ChEBI" id="CHEBI:57970"/>
        <dbReference type="ChEBI" id="CHEBI:59918"/>
        <dbReference type="EC" id="2.3.1.275"/>
    </reaction>
</comment>
<evidence type="ECO:0000256" key="10">
    <source>
        <dbReference type="HAMAP-Rule" id="MF_01043"/>
    </source>
</evidence>
<keyword evidence="6 10" id="KW-0443">Lipid metabolism</keyword>
<dbReference type="SMART" id="SM01207">
    <property type="entry name" value="G3P_acyltransf"/>
    <property type="match status" value="1"/>
</dbReference>
<evidence type="ECO:0000313" key="12">
    <source>
        <dbReference type="Proteomes" id="UP000179242"/>
    </source>
</evidence>
<dbReference type="GO" id="GO:0008654">
    <property type="term" value="P:phospholipid biosynthetic process"/>
    <property type="evidence" value="ECO:0007669"/>
    <property type="project" value="UniProtKB-UniRule"/>
</dbReference>
<evidence type="ECO:0000256" key="5">
    <source>
        <dbReference type="ARBA" id="ARBA00022989"/>
    </source>
</evidence>
<evidence type="ECO:0000256" key="9">
    <source>
        <dbReference type="ARBA" id="ARBA00023264"/>
    </source>
</evidence>
<proteinExistence type="inferred from homology"/>
<dbReference type="PANTHER" id="PTHR30309">
    <property type="entry name" value="INNER MEMBRANE PROTEIN YGIH"/>
    <property type="match status" value="1"/>
</dbReference>
<dbReference type="EC" id="2.3.1.275" evidence="10"/>
<dbReference type="HAMAP" id="MF_01043">
    <property type="entry name" value="PlsY"/>
    <property type="match status" value="1"/>
</dbReference>
<keyword evidence="3 10" id="KW-0808">Transferase</keyword>
<dbReference type="GO" id="GO:0043772">
    <property type="term" value="F:acyl-phosphate glycerol-3-phosphate acyltransferase activity"/>
    <property type="evidence" value="ECO:0007669"/>
    <property type="project" value="UniProtKB-UniRule"/>
</dbReference>
<evidence type="ECO:0000256" key="1">
    <source>
        <dbReference type="ARBA" id="ARBA00022475"/>
    </source>
</evidence>
<comment type="similarity">
    <text evidence="10">Belongs to the PlsY family.</text>
</comment>
<protein>
    <recommendedName>
        <fullName evidence="10">Glycerol-3-phosphate acyltransferase</fullName>
    </recommendedName>
    <alternativeName>
        <fullName evidence="10">Acyl-PO4 G3P acyltransferase</fullName>
    </alternativeName>
    <alternativeName>
        <fullName evidence="10">Acyl-phosphate--glycerol-3-phosphate acyltransferase</fullName>
    </alternativeName>
    <alternativeName>
        <fullName evidence="10">G3P acyltransferase</fullName>
        <shortName evidence="10">GPAT</shortName>
        <ecNumber evidence="10">2.3.1.275</ecNumber>
    </alternativeName>
    <alternativeName>
        <fullName evidence="10">Lysophosphatidic acid synthase</fullName>
        <shortName evidence="10">LPA synthase</shortName>
    </alternativeName>
</protein>
<evidence type="ECO:0000256" key="8">
    <source>
        <dbReference type="ARBA" id="ARBA00023209"/>
    </source>
</evidence>
<keyword evidence="8 10" id="KW-0594">Phospholipid biosynthesis</keyword>
<accession>A0A1F4U6C0</accession>
<dbReference type="UniPathway" id="UPA00085"/>
<comment type="function">
    <text evidence="10">Catalyzes the transfer of an acyl group from acyl-phosphate (acyl-PO(4)) to glycerol-3-phosphate (G3P) to form lysophosphatidic acid (LPA). This enzyme utilizes acyl-phosphate as fatty acyl donor, but not acyl-CoA or acyl-ACP.</text>
</comment>
<comment type="caution">
    <text evidence="11">The sequence shown here is derived from an EMBL/GenBank/DDBJ whole genome shotgun (WGS) entry which is preliminary data.</text>
</comment>
<feature type="transmembrane region" description="Helical" evidence="10">
    <location>
        <begin position="72"/>
        <end position="90"/>
    </location>
</feature>
<keyword evidence="1 10" id="KW-1003">Cell membrane</keyword>
<name>A0A1F4U6C0_UNCSA</name>
<feature type="transmembrane region" description="Helical" evidence="10">
    <location>
        <begin position="110"/>
        <end position="130"/>
    </location>
</feature>
<dbReference type="Pfam" id="PF02660">
    <property type="entry name" value="G3P_acyltransf"/>
    <property type="match status" value="1"/>
</dbReference>
<evidence type="ECO:0000256" key="2">
    <source>
        <dbReference type="ARBA" id="ARBA00022516"/>
    </source>
</evidence>
<dbReference type="AlphaFoldDB" id="A0A1F4U6C0"/>
<reference evidence="11 12" key="1">
    <citation type="journal article" date="2016" name="Nat. Commun.">
        <title>Thousands of microbial genomes shed light on interconnected biogeochemical processes in an aquifer system.</title>
        <authorList>
            <person name="Anantharaman K."/>
            <person name="Brown C.T."/>
            <person name="Hug L.A."/>
            <person name="Sharon I."/>
            <person name="Castelle C.J."/>
            <person name="Probst A.J."/>
            <person name="Thomas B.C."/>
            <person name="Singh A."/>
            <person name="Wilkins M.J."/>
            <person name="Karaoz U."/>
            <person name="Brodie E.L."/>
            <person name="Williams K.H."/>
            <person name="Hubbard S.S."/>
            <person name="Banfield J.F."/>
        </authorList>
    </citation>
    <scope>NUCLEOTIDE SEQUENCE [LARGE SCALE GENOMIC DNA]</scope>
</reference>
<comment type="subcellular location">
    <subcellularLocation>
        <location evidence="10">Cell membrane</location>
        <topology evidence="10">Multi-pass membrane protein</topology>
    </subcellularLocation>
</comment>
<comment type="subunit">
    <text evidence="10">Probably interacts with PlsX.</text>
</comment>
<feature type="transmembrane region" description="Helical" evidence="10">
    <location>
        <begin position="161"/>
        <end position="176"/>
    </location>
</feature>
<keyword evidence="7 10" id="KW-0472">Membrane</keyword>
<keyword evidence="9 10" id="KW-1208">Phospholipid metabolism</keyword>
<sequence>MKLFLLVVFSYFLGAIPFSYLIARAKGVALHQSGTKNIGASNVILTTGAKEGAFAMFLDGLKGLVPVILGRYFLVGEWGIVLLVLAAVIGHDFSVYLKFKGGKGLATSGGAFLAIDPYLTLFCFFFYWAVYLFIKQFILTTLILLTLLPFFVFVFGLHSSYVFLAAGLALLSYWTHRKDIRSIIKI</sequence>
<keyword evidence="4 10" id="KW-0812">Transmembrane</keyword>
<evidence type="ECO:0000256" key="3">
    <source>
        <dbReference type="ARBA" id="ARBA00022679"/>
    </source>
</evidence>
<evidence type="ECO:0000256" key="7">
    <source>
        <dbReference type="ARBA" id="ARBA00023136"/>
    </source>
</evidence>
<dbReference type="EMBL" id="MEUJ01000005">
    <property type="protein sequence ID" value="OGC39833.1"/>
    <property type="molecule type" value="Genomic_DNA"/>
</dbReference>
<comment type="pathway">
    <text evidence="10">Lipid metabolism; phospholipid metabolism.</text>
</comment>
<dbReference type="GO" id="GO:0005886">
    <property type="term" value="C:plasma membrane"/>
    <property type="evidence" value="ECO:0007669"/>
    <property type="project" value="UniProtKB-SubCell"/>
</dbReference>
<dbReference type="InterPro" id="IPR003811">
    <property type="entry name" value="G3P_acylTferase_PlsY"/>
</dbReference>
<evidence type="ECO:0000256" key="4">
    <source>
        <dbReference type="ARBA" id="ARBA00022692"/>
    </source>
</evidence>
<gene>
    <name evidence="10" type="primary">plsY</name>
    <name evidence="11" type="ORF">A2438_04865</name>
</gene>
<organism evidence="11 12">
    <name type="scientific">candidate division WOR-1 bacterium RIFOXYC2_FULL_46_14</name>
    <dbReference type="NCBI Taxonomy" id="1802587"/>
    <lineage>
        <taxon>Bacteria</taxon>
        <taxon>Bacillati</taxon>
        <taxon>Saganbacteria</taxon>
    </lineage>
</organism>
<evidence type="ECO:0000313" key="11">
    <source>
        <dbReference type="EMBL" id="OGC39833.1"/>
    </source>
</evidence>
<dbReference type="Proteomes" id="UP000179242">
    <property type="component" value="Unassembled WGS sequence"/>
</dbReference>
<evidence type="ECO:0000256" key="6">
    <source>
        <dbReference type="ARBA" id="ARBA00023098"/>
    </source>
</evidence>